<sequence>MKRTIKTIITLFTALLIAIPAFASNESDDIRTVNIKGMDNMKFDVTLIEAEPGETIKIVFETKSDMPPQTMSHNIAIVDLGTDTDAFAQASMSARDNEFIAPDYEDQVIFNTPMLGGGESVEMEFTVPETKGDYDFVCTFPGHYMAGMVGILRVQ</sequence>
<dbReference type="Gene3D" id="2.60.40.420">
    <property type="entry name" value="Cupredoxins - blue copper proteins"/>
    <property type="match status" value="1"/>
</dbReference>
<proteinExistence type="predicted"/>
<dbReference type="SUPFAM" id="SSF49503">
    <property type="entry name" value="Cupredoxins"/>
    <property type="match status" value="1"/>
</dbReference>
<protein>
    <submittedName>
        <fullName evidence="7">Azurin</fullName>
    </submittedName>
</protein>
<dbReference type="AlphaFoldDB" id="A0A2N0VJT2"/>
<dbReference type="PROSITE" id="PS00196">
    <property type="entry name" value="COPPER_BLUE"/>
    <property type="match status" value="1"/>
</dbReference>
<dbReference type="InterPro" id="IPR000923">
    <property type="entry name" value="BlueCu_1"/>
</dbReference>
<evidence type="ECO:0000256" key="2">
    <source>
        <dbReference type="ARBA" id="ARBA00022723"/>
    </source>
</evidence>
<evidence type="ECO:0000313" key="7">
    <source>
        <dbReference type="EMBL" id="PKD44446.1"/>
    </source>
</evidence>
<name>A0A2N0VJT2_9BACT</name>
<keyword evidence="1" id="KW-0813">Transport</keyword>
<dbReference type="InterPro" id="IPR050845">
    <property type="entry name" value="Cu-binding_ET"/>
</dbReference>
<evidence type="ECO:0000256" key="4">
    <source>
        <dbReference type="ARBA" id="ARBA00023008"/>
    </source>
</evidence>
<dbReference type="GO" id="GO:0009055">
    <property type="term" value="F:electron transfer activity"/>
    <property type="evidence" value="ECO:0007669"/>
    <property type="project" value="InterPro"/>
</dbReference>
<keyword evidence="3" id="KW-0249">Electron transport</keyword>
<dbReference type="RefSeq" id="WP_101071737.1">
    <property type="nucleotide sequence ID" value="NZ_PISP01000001.1"/>
</dbReference>
<keyword evidence="2" id="KW-0479">Metal-binding</keyword>
<dbReference type="GO" id="GO:0005507">
    <property type="term" value="F:copper ion binding"/>
    <property type="evidence" value="ECO:0007669"/>
    <property type="project" value="InterPro"/>
</dbReference>
<dbReference type="EMBL" id="PISP01000001">
    <property type="protein sequence ID" value="PKD44446.1"/>
    <property type="molecule type" value="Genomic_DNA"/>
</dbReference>
<comment type="caution">
    <text evidence="7">The sequence shown here is derived from an EMBL/GenBank/DDBJ whole genome shotgun (WGS) entry which is preliminary data.</text>
</comment>
<dbReference type="PROSITE" id="PS00079">
    <property type="entry name" value="MULTICOPPER_OXIDASE1"/>
    <property type="match status" value="1"/>
</dbReference>
<reference evidence="7 8" key="1">
    <citation type="submission" date="2017-11" db="EMBL/GenBank/DDBJ databases">
        <title>Rhodohalobacter 15182 sp. nov., isolated from a salt lake.</title>
        <authorList>
            <person name="Han S."/>
        </authorList>
    </citation>
    <scope>NUCLEOTIDE SEQUENCE [LARGE SCALE GENOMIC DNA]</scope>
    <source>
        <strain evidence="7 8">15182</strain>
    </source>
</reference>
<dbReference type="InterPro" id="IPR028871">
    <property type="entry name" value="BlueCu_1_BS"/>
</dbReference>
<keyword evidence="5" id="KW-0732">Signal</keyword>
<dbReference type="InterPro" id="IPR033138">
    <property type="entry name" value="Cu_oxidase_CS"/>
</dbReference>
<feature type="signal peptide" evidence="5">
    <location>
        <begin position="1"/>
        <end position="23"/>
    </location>
</feature>
<dbReference type="InterPro" id="IPR008972">
    <property type="entry name" value="Cupredoxin"/>
</dbReference>
<dbReference type="Proteomes" id="UP000233398">
    <property type="component" value="Unassembled WGS sequence"/>
</dbReference>
<gene>
    <name evidence="7" type="ORF">CWD77_02975</name>
</gene>
<feature type="chain" id="PRO_5014942619" evidence="5">
    <location>
        <begin position="24"/>
        <end position="155"/>
    </location>
</feature>
<accession>A0A2N0VJT2</accession>
<dbReference type="PANTHER" id="PTHR38439:SF3">
    <property type="entry name" value="COPPER-RESISTANT CUPROPROTEIN COPI"/>
    <property type="match status" value="1"/>
</dbReference>
<dbReference type="OrthoDB" id="9814063at2"/>
<evidence type="ECO:0000256" key="1">
    <source>
        <dbReference type="ARBA" id="ARBA00022448"/>
    </source>
</evidence>
<dbReference type="PANTHER" id="PTHR38439">
    <property type="entry name" value="AURACYANIN-B"/>
    <property type="match status" value="1"/>
</dbReference>
<feature type="domain" description="Blue (type 1) copper" evidence="6">
    <location>
        <begin position="35"/>
        <end position="155"/>
    </location>
</feature>
<evidence type="ECO:0000313" key="8">
    <source>
        <dbReference type="Proteomes" id="UP000233398"/>
    </source>
</evidence>
<organism evidence="7 8">
    <name type="scientific">Rhodohalobacter barkolensis</name>
    <dbReference type="NCBI Taxonomy" id="2053187"/>
    <lineage>
        <taxon>Bacteria</taxon>
        <taxon>Pseudomonadati</taxon>
        <taxon>Balneolota</taxon>
        <taxon>Balneolia</taxon>
        <taxon>Balneolales</taxon>
        <taxon>Balneolaceae</taxon>
        <taxon>Rhodohalobacter</taxon>
    </lineage>
</organism>
<dbReference type="Pfam" id="PF00127">
    <property type="entry name" value="Copper-bind"/>
    <property type="match status" value="1"/>
</dbReference>
<dbReference type="CDD" id="cd04233">
    <property type="entry name" value="Auracyanin"/>
    <property type="match status" value="1"/>
</dbReference>
<evidence type="ECO:0000256" key="3">
    <source>
        <dbReference type="ARBA" id="ARBA00022982"/>
    </source>
</evidence>
<keyword evidence="4" id="KW-0186">Copper</keyword>
<keyword evidence="8" id="KW-1185">Reference proteome</keyword>
<evidence type="ECO:0000259" key="6">
    <source>
        <dbReference type="Pfam" id="PF00127"/>
    </source>
</evidence>
<evidence type="ECO:0000256" key="5">
    <source>
        <dbReference type="SAM" id="SignalP"/>
    </source>
</evidence>